<sequence>MDTVLKVTRNQTVSAEPIINFMKEINPSDLMDHLKLVLEYASCGVVHRESGKTDEHIGETMLFVHGLRNAIKKATGEEK</sequence>
<keyword evidence="2" id="KW-1185">Reference proteome</keyword>
<evidence type="ECO:0000313" key="2">
    <source>
        <dbReference type="Proteomes" id="UP000321926"/>
    </source>
</evidence>
<organism evidence="1 2">
    <name type="scientific">Pontibacter qinzhouensis</name>
    <dbReference type="NCBI Taxonomy" id="2603253"/>
    <lineage>
        <taxon>Bacteria</taxon>
        <taxon>Pseudomonadati</taxon>
        <taxon>Bacteroidota</taxon>
        <taxon>Cytophagia</taxon>
        <taxon>Cytophagales</taxon>
        <taxon>Hymenobacteraceae</taxon>
        <taxon>Pontibacter</taxon>
    </lineage>
</organism>
<gene>
    <name evidence="1" type="ORF">FVR03_01460</name>
</gene>
<dbReference type="Proteomes" id="UP000321926">
    <property type="component" value="Unassembled WGS sequence"/>
</dbReference>
<dbReference type="EMBL" id="VRTY01000003">
    <property type="protein sequence ID" value="TXK52412.1"/>
    <property type="molecule type" value="Genomic_DNA"/>
</dbReference>
<reference evidence="1 2" key="1">
    <citation type="submission" date="2019-08" db="EMBL/GenBank/DDBJ databases">
        <authorList>
            <person name="Shi S."/>
        </authorList>
    </citation>
    <scope>NUCLEOTIDE SEQUENCE [LARGE SCALE GENOMIC DNA]</scope>
    <source>
        <strain evidence="1 2">GY10130</strain>
    </source>
</reference>
<evidence type="ECO:0000313" key="1">
    <source>
        <dbReference type="EMBL" id="TXK52412.1"/>
    </source>
</evidence>
<name>A0A5C8KF14_9BACT</name>
<dbReference type="AlphaFoldDB" id="A0A5C8KF14"/>
<proteinExistence type="predicted"/>
<comment type="caution">
    <text evidence="1">The sequence shown here is derived from an EMBL/GenBank/DDBJ whole genome shotgun (WGS) entry which is preliminary data.</text>
</comment>
<protein>
    <submittedName>
        <fullName evidence="1">Uncharacterized protein</fullName>
    </submittedName>
</protein>
<accession>A0A5C8KF14</accession>